<keyword evidence="6" id="KW-0418">Kinase</keyword>
<keyword evidence="8 10" id="KW-1133">Transmembrane helix</keyword>
<feature type="transmembrane region" description="Helical" evidence="10">
    <location>
        <begin position="104"/>
        <end position="122"/>
    </location>
</feature>
<feature type="transmembrane region" description="Helical" evidence="10">
    <location>
        <begin position="193"/>
        <end position="215"/>
    </location>
</feature>
<dbReference type="PANTHER" id="PTHR13205:SF15">
    <property type="entry name" value="DOLICHOL KINASE"/>
    <property type="match status" value="1"/>
</dbReference>
<dbReference type="AlphaFoldDB" id="A0AAD7YH55"/>
<comment type="similarity">
    <text evidence="2">Belongs to the polyprenol kinase family.</text>
</comment>
<feature type="transmembrane region" description="Helical" evidence="10">
    <location>
        <begin position="128"/>
        <end position="149"/>
    </location>
</feature>
<evidence type="ECO:0000256" key="2">
    <source>
        <dbReference type="ARBA" id="ARBA00010794"/>
    </source>
</evidence>
<feature type="transmembrane region" description="Helical" evidence="10">
    <location>
        <begin position="71"/>
        <end position="92"/>
    </location>
</feature>
<evidence type="ECO:0000313" key="12">
    <source>
        <dbReference type="Proteomes" id="UP001231518"/>
    </source>
</evidence>
<gene>
    <name evidence="11" type="ORF">PYW07_002686</name>
</gene>
<dbReference type="PANTHER" id="PTHR13205">
    <property type="entry name" value="TRANSMEMBRANE PROTEIN 15-RELATED"/>
    <property type="match status" value="1"/>
</dbReference>
<evidence type="ECO:0000256" key="7">
    <source>
        <dbReference type="ARBA" id="ARBA00022824"/>
    </source>
</evidence>
<keyword evidence="4" id="KW-0808">Transferase</keyword>
<feature type="transmembrane region" description="Helical" evidence="10">
    <location>
        <begin position="222"/>
        <end position="245"/>
    </location>
</feature>
<evidence type="ECO:0000256" key="6">
    <source>
        <dbReference type="ARBA" id="ARBA00022777"/>
    </source>
</evidence>
<reference evidence="11" key="1">
    <citation type="submission" date="2023-03" db="EMBL/GenBank/DDBJ databases">
        <title>Chromosome-level genomes of two armyworms, Mythimna separata and Mythimna loreyi, provide insights into the biosynthesis and reception of sex pheromones.</title>
        <authorList>
            <person name="Zhao H."/>
        </authorList>
    </citation>
    <scope>NUCLEOTIDE SEQUENCE</scope>
    <source>
        <strain evidence="11">BeijingLab</strain>
        <tissue evidence="11">Pupa</tissue>
    </source>
</reference>
<proteinExistence type="inferred from homology"/>
<evidence type="ECO:0000256" key="9">
    <source>
        <dbReference type="ARBA" id="ARBA00023136"/>
    </source>
</evidence>
<accession>A0AAD7YH55</accession>
<dbReference type="GO" id="GO:0005789">
    <property type="term" value="C:endoplasmic reticulum membrane"/>
    <property type="evidence" value="ECO:0007669"/>
    <property type="project" value="UniProtKB-SubCell"/>
</dbReference>
<keyword evidence="7" id="KW-0256">Endoplasmic reticulum</keyword>
<comment type="caution">
    <text evidence="11">The sequence shown here is derived from an EMBL/GenBank/DDBJ whole genome shotgun (WGS) entry which is preliminary data.</text>
</comment>
<evidence type="ECO:0000313" key="11">
    <source>
        <dbReference type="EMBL" id="KAJ8714461.1"/>
    </source>
</evidence>
<protein>
    <recommendedName>
        <fullName evidence="3">dolichol kinase</fullName>
        <ecNumber evidence="3">2.7.1.108</ecNumber>
    </recommendedName>
</protein>
<evidence type="ECO:0000256" key="1">
    <source>
        <dbReference type="ARBA" id="ARBA00004477"/>
    </source>
</evidence>
<evidence type="ECO:0000256" key="10">
    <source>
        <dbReference type="SAM" id="Phobius"/>
    </source>
</evidence>
<evidence type="ECO:0000256" key="3">
    <source>
        <dbReference type="ARBA" id="ARBA00012132"/>
    </source>
</evidence>
<feature type="transmembrane region" description="Helical" evidence="10">
    <location>
        <begin position="161"/>
        <end position="181"/>
    </location>
</feature>
<dbReference type="GO" id="GO:0004168">
    <property type="term" value="F:dolichol kinase activity"/>
    <property type="evidence" value="ECO:0007669"/>
    <property type="project" value="UniProtKB-EC"/>
</dbReference>
<feature type="transmembrane region" description="Helical" evidence="10">
    <location>
        <begin position="48"/>
        <end position="65"/>
    </location>
</feature>
<dbReference type="Proteomes" id="UP001231518">
    <property type="component" value="Chromosome 13"/>
</dbReference>
<evidence type="ECO:0000256" key="8">
    <source>
        <dbReference type="ARBA" id="ARBA00022989"/>
    </source>
</evidence>
<sequence length="493" mass="54113">MDKTFRESRFYQTIVHSKLFRILVLVEKQISNNIENGAIATRPCKTNGLWCCLLLPTVLIVYSMLYTVSELYMLLAYISVGLLSYSFLFIAFMSVSCLVLKENFYGGCEASSLVATLLLYALQGHGIIFSLTYSVVAVFSFCTLLRLALTKCPHTFTVGEAMLVAQSVILFFVMAVTMTLFDMGDEEDDEMHFINSVLFTILSSVGIIVTALSLLRESVKTLAVLGYIMSVVGTYALMVLHVQIGSDCILRIVSYIVLDVEKLKLILFWIVLVGIAVCVVLIRTKLKVKASTVTRKTFHVLASAVFLTGILYDVNLMTLAAGVGLGAMILVEALRKSGIEKISPALQAAFEVYSDEKDSGCFAMTPIYLYVGLACPLLLVPVHPGYELELLSGVLSIGVGDTAASWFGSKYGFNKWADGHKTVEGTVFNILSQVAVVYVLQLFRILNVPWALIRVTVAAAISGLVEAKTDQVDNLILPLVSLIAFQFTKILHI</sequence>
<name>A0AAD7YH55_MYTSE</name>
<dbReference type="EC" id="2.7.1.108" evidence="3"/>
<dbReference type="EMBL" id="JARGEI010000019">
    <property type="protein sequence ID" value="KAJ8714461.1"/>
    <property type="molecule type" value="Genomic_DNA"/>
</dbReference>
<comment type="subcellular location">
    <subcellularLocation>
        <location evidence="1">Endoplasmic reticulum membrane</location>
        <topology evidence="1">Multi-pass membrane protein</topology>
    </subcellularLocation>
</comment>
<keyword evidence="5 10" id="KW-0812">Transmembrane</keyword>
<keyword evidence="9 10" id="KW-0472">Membrane</keyword>
<evidence type="ECO:0000256" key="4">
    <source>
        <dbReference type="ARBA" id="ARBA00022679"/>
    </source>
</evidence>
<dbReference type="InterPro" id="IPR032974">
    <property type="entry name" value="Polypren_kinase"/>
</dbReference>
<feature type="transmembrane region" description="Helical" evidence="10">
    <location>
        <begin position="265"/>
        <end position="284"/>
    </location>
</feature>
<keyword evidence="12" id="KW-1185">Reference proteome</keyword>
<evidence type="ECO:0000256" key="5">
    <source>
        <dbReference type="ARBA" id="ARBA00022692"/>
    </source>
</evidence>
<dbReference type="GO" id="GO:0043048">
    <property type="term" value="P:dolichyl monophosphate biosynthetic process"/>
    <property type="evidence" value="ECO:0007669"/>
    <property type="project" value="TreeGrafter"/>
</dbReference>
<organism evidence="11 12">
    <name type="scientific">Mythimna separata</name>
    <name type="common">Oriental armyworm</name>
    <name type="synonym">Pseudaletia separata</name>
    <dbReference type="NCBI Taxonomy" id="271217"/>
    <lineage>
        <taxon>Eukaryota</taxon>
        <taxon>Metazoa</taxon>
        <taxon>Ecdysozoa</taxon>
        <taxon>Arthropoda</taxon>
        <taxon>Hexapoda</taxon>
        <taxon>Insecta</taxon>
        <taxon>Pterygota</taxon>
        <taxon>Neoptera</taxon>
        <taxon>Endopterygota</taxon>
        <taxon>Lepidoptera</taxon>
        <taxon>Glossata</taxon>
        <taxon>Ditrysia</taxon>
        <taxon>Noctuoidea</taxon>
        <taxon>Noctuidae</taxon>
        <taxon>Noctuinae</taxon>
        <taxon>Hadenini</taxon>
        <taxon>Mythimna</taxon>
    </lineage>
</organism>